<feature type="chain" id="PRO_5012851119" evidence="4">
    <location>
        <begin position="24"/>
        <end position="331"/>
    </location>
</feature>
<keyword evidence="1" id="KW-0805">Transcription regulation</keyword>
<protein>
    <submittedName>
        <fullName evidence="6">AraC-type DNA-binding protein</fullName>
    </submittedName>
</protein>
<dbReference type="InterPro" id="IPR020449">
    <property type="entry name" value="Tscrpt_reg_AraC-type_HTH"/>
</dbReference>
<evidence type="ECO:0000313" key="7">
    <source>
        <dbReference type="Proteomes" id="UP000198307"/>
    </source>
</evidence>
<feature type="domain" description="HTH araC/xylS-type" evidence="5">
    <location>
        <begin position="224"/>
        <end position="322"/>
    </location>
</feature>
<dbReference type="PRINTS" id="PR00032">
    <property type="entry name" value="HTHARAC"/>
</dbReference>
<dbReference type="GO" id="GO:0000976">
    <property type="term" value="F:transcription cis-regulatory region binding"/>
    <property type="evidence" value="ECO:0007669"/>
    <property type="project" value="TreeGrafter"/>
</dbReference>
<dbReference type="InterPro" id="IPR009057">
    <property type="entry name" value="Homeodomain-like_sf"/>
</dbReference>
<dbReference type="PANTHER" id="PTHR47894:SF4">
    <property type="entry name" value="HTH-TYPE TRANSCRIPTIONAL REGULATOR GADX"/>
    <property type="match status" value="1"/>
</dbReference>
<dbReference type="SMART" id="SM00342">
    <property type="entry name" value="HTH_ARAC"/>
    <property type="match status" value="1"/>
</dbReference>
<gene>
    <name evidence="6" type="ORF">SAMN05444959_11843</name>
</gene>
<dbReference type="GO" id="GO:0003700">
    <property type="term" value="F:DNA-binding transcription factor activity"/>
    <property type="evidence" value="ECO:0007669"/>
    <property type="project" value="InterPro"/>
</dbReference>
<dbReference type="Proteomes" id="UP000198307">
    <property type="component" value="Unassembled WGS sequence"/>
</dbReference>
<accession>A0A239Q1F5</accession>
<evidence type="ECO:0000256" key="2">
    <source>
        <dbReference type="ARBA" id="ARBA00023125"/>
    </source>
</evidence>
<feature type="signal peptide" evidence="4">
    <location>
        <begin position="1"/>
        <end position="23"/>
    </location>
</feature>
<dbReference type="SUPFAM" id="SSF46689">
    <property type="entry name" value="Homeodomain-like"/>
    <property type="match status" value="1"/>
</dbReference>
<evidence type="ECO:0000256" key="3">
    <source>
        <dbReference type="ARBA" id="ARBA00023163"/>
    </source>
</evidence>
<reference evidence="6 7" key="1">
    <citation type="submission" date="2017-07" db="EMBL/GenBank/DDBJ databases">
        <authorList>
            <person name="Sun Z.S."/>
            <person name="Albrecht U."/>
            <person name="Echele G."/>
            <person name="Lee C.C."/>
        </authorList>
    </citation>
    <scope>NUCLEOTIDE SEQUENCE [LARGE SCALE GENOMIC DNA]</scope>
    <source>
        <strain evidence="6 7">DSM 14827</strain>
    </source>
</reference>
<dbReference type="InterPro" id="IPR032687">
    <property type="entry name" value="AraC-type_N"/>
</dbReference>
<keyword evidence="3" id="KW-0804">Transcription</keyword>
<dbReference type="Pfam" id="PF12625">
    <property type="entry name" value="Arabinose_bd"/>
    <property type="match status" value="1"/>
</dbReference>
<name>A0A239Q1F5_9RHOB</name>
<proteinExistence type="predicted"/>
<organism evidence="6 7">
    <name type="scientific">Paracoccus seriniphilus</name>
    <dbReference type="NCBI Taxonomy" id="184748"/>
    <lineage>
        <taxon>Bacteria</taxon>
        <taxon>Pseudomonadati</taxon>
        <taxon>Pseudomonadota</taxon>
        <taxon>Alphaproteobacteria</taxon>
        <taxon>Rhodobacterales</taxon>
        <taxon>Paracoccaceae</taxon>
        <taxon>Paracoccus</taxon>
    </lineage>
</organism>
<dbReference type="Pfam" id="PF12833">
    <property type="entry name" value="HTH_18"/>
    <property type="match status" value="1"/>
</dbReference>
<dbReference type="Gene3D" id="1.10.10.60">
    <property type="entry name" value="Homeodomain-like"/>
    <property type="match status" value="1"/>
</dbReference>
<dbReference type="PANTHER" id="PTHR47894">
    <property type="entry name" value="HTH-TYPE TRANSCRIPTIONAL REGULATOR GADX"/>
    <property type="match status" value="1"/>
</dbReference>
<keyword evidence="7" id="KW-1185">Reference proteome</keyword>
<evidence type="ECO:0000259" key="5">
    <source>
        <dbReference type="PROSITE" id="PS01124"/>
    </source>
</evidence>
<sequence length="331" mass="36598">MQKSWIRGAVVSMLLGTDGGSVAANTSAPLPAGMPLEAFVAHLEHNRAQTPDGSMSWRTGEEIRLRDIGIAGHATRARNCLGDALRVFARGFPTVQSNSNVCVDVTNDEVHVSYRVLDPRIWPRRADAELTLGLIHGICSRYGVTRDAFLDLSFEHETDSAMRALAHHLGLTPRFGAETNRIILPASVLWNTRRDPARDDDVTAYGKRLDHALVELRNTTPVSQRVCELILTGMDRGMVSQAMVAGEMGMSERSLRRALAQEGQPFHDLLGECRRSVGLAQLVRSRRQFGEIALSLGYSDQTAFSRAFSRWYGMSPRELRKMGSEALKVIT</sequence>
<dbReference type="AlphaFoldDB" id="A0A239Q1F5"/>
<dbReference type="GO" id="GO:0005829">
    <property type="term" value="C:cytosol"/>
    <property type="evidence" value="ECO:0007669"/>
    <property type="project" value="TreeGrafter"/>
</dbReference>
<dbReference type="EMBL" id="FZQB01000018">
    <property type="protein sequence ID" value="SNT76334.1"/>
    <property type="molecule type" value="Genomic_DNA"/>
</dbReference>
<dbReference type="PROSITE" id="PS01124">
    <property type="entry name" value="HTH_ARAC_FAMILY_2"/>
    <property type="match status" value="1"/>
</dbReference>
<dbReference type="InterPro" id="IPR018060">
    <property type="entry name" value="HTH_AraC"/>
</dbReference>
<dbReference type="OrthoDB" id="9805730at2"/>
<dbReference type="RefSeq" id="WP_089345650.1">
    <property type="nucleotide sequence ID" value="NZ_CP067131.1"/>
</dbReference>
<evidence type="ECO:0000313" key="6">
    <source>
        <dbReference type="EMBL" id="SNT76334.1"/>
    </source>
</evidence>
<evidence type="ECO:0000256" key="4">
    <source>
        <dbReference type="SAM" id="SignalP"/>
    </source>
</evidence>
<keyword evidence="2 6" id="KW-0238">DNA-binding</keyword>
<keyword evidence="4" id="KW-0732">Signal</keyword>
<evidence type="ECO:0000256" key="1">
    <source>
        <dbReference type="ARBA" id="ARBA00023015"/>
    </source>
</evidence>